<feature type="domain" description="Peptidase S11 D-alanyl-D-alanine carboxypeptidase A N-terminal" evidence="13">
    <location>
        <begin position="61"/>
        <end position="297"/>
    </location>
</feature>
<dbReference type="PANTHER" id="PTHR21581">
    <property type="entry name" value="D-ALANYL-D-ALANINE CARBOXYPEPTIDASE"/>
    <property type="match status" value="1"/>
</dbReference>
<evidence type="ECO:0000256" key="6">
    <source>
        <dbReference type="ARBA" id="ARBA00023316"/>
    </source>
</evidence>
<feature type="signal peptide" evidence="12">
    <location>
        <begin position="1"/>
        <end position="30"/>
    </location>
</feature>
<dbReference type="GO" id="GO:0009002">
    <property type="term" value="F:serine-type D-Ala-D-Ala carboxypeptidase activity"/>
    <property type="evidence" value="ECO:0007669"/>
    <property type="project" value="InterPro"/>
</dbReference>
<organism evidence="14 15">
    <name type="scientific">[Ruminococcus] lactaris</name>
    <dbReference type="NCBI Taxonomy" id="46228"/>
    <lineage>
        <taxon>Bacteria</taxon>
        <taxon>Bacillati</taxon>
        <taxon>Bacillota</taxon>
        <taxon>Clostridia</taxon>
        <taxon>Lachnospirales</taxon>
        <taxon>Lachnospiraceae</taxon>
        <taxon>Mediterraneibacter</taxon>
    </lineage>
</organism>
<feature type="transmembrane region" description="Helical" evidence="11">
    <location>
        <begin position="418"/>
        <end position="440"/>
    </location>
</feature>
<dbReference type="InterPro" id="IPR018044">
    <property type="entry name" value="Peptidase_S11"/>
</dbReference>
<evidence type="ECO:0000313" key="15">
    <source>
        <dbReference type="Proteomes" id="UP000285832"/>
    </source>
</evidence>
<keyword evidence="4" id="KW-0133">Cell shape</keyword>
<dbReference type="GO" id="GO:0071555">
    <property type="term" value="P:cell wall organization"/>
    <property type="evidence" value="ECO:0007669"/>
    <property type="project" value="UniProtKB-KW"/>
</dbReference>
<evidence type="ECO:0000256" key="11">
    <source>
        <dbReference type="SAM" id="Phobius"/>
    </source>
</evidence>
<evidence type="ECO:0000259" key="13">
    <source>
        <dbReference type="Pfam" id="PF00768"/>
    </source>
</evidence>
<feature type="binding site" evidence="8">
    <location>
        <position position="269"/>
    </location>
    <ligand>
        <name>substrate</name>
    </ligand>
</feature>
<evidence type="ECO:0000256" key="12">
    <source>
        <dbReference type="SAM" id="SignalP"/>
    </source>
</evidence>
<keyword evidence="2 12" id="KW-0732">Signal</keyword>
<gene>
    <name evidence="14" type="ORF">DW116_11545</name>
</gene>
<sequence length="464" mass="51332">MINIKRYGTLCLSAILAAAFVLTPAVKIFAEEGDTAADRETQRQTCYAEPTDSNGLTNWPQGPAVYADSAIVMDMNSGAILYGKQIDKQHYPASITKLLTTLVALDHAKLTDKVEFSQDSISFLQYGDAHIGMRAGEELTLEDSLYAVLLASANEVSYAVAESVGKQMGGDYNTFIEAMNEESDALGCTGSHWTNANGLHDEQHYTTAHDMALIGAAVYQKEAFRTIAQSLTHQIPPTNLVNEVRTVNQKHKMLWPQNANYYEYCKGGKTGYTDQARTTLVTMADNGELQLVAVVLYDFGSDAYTDTRAIFDYGFNNFSKVMLKDLEKADGVRSYKDEENAYVVLPPNVKFSDLKAEVKAKDGSVNEGTVTYTYEGQIVGKADVTLDNKKSVEKPTITKGTEKTGTTTDRKEKESRPVVLIAVVAVVLVLVTGAVAWIKYKQAKSRRHRRKRHRRKTSQKKKKP</sequence>
<evidence type="ECO:0000256" key="10">
    <source>
        <dbReference type="SAM" id="MobiDB-lite"/>
    </source>
</evidence>
<evidence type="ECO:0000313" key="14">
    <source>
        <dbReference type="EMBL" id="RHJ58541.1"/>
    </source>
</evidence>
<evidence type="ECO:0000256" key="7">
    <source>
        <dbReference type="PIRSR" id="PIRSR618044-1"/>
    </source>
</evidence>
<dbReference type="RefSeq" id="WP_118279350.1">
    <property type="nucleotide sequence ID" value="NZ_CAKMWK010000001.1"/>
</dbReference>
<dbReference type="PANTHER" id="PTHR21581:SF33">
    <property type="entry name" value="D-ALANYL-D-ALANINE CARBOXYPEPTIDASE DACB"/>
    <property type="match status" value="1"/>
</dbReference>
<evidence type="ECO:0000256" key="2">
    <source>
        <dbReference type="ARBA" id="ARBA00022729"/>
    </source>
</evidence>
<evidence type="ECO:0000256" key="8">
    <source>
        <dbReference type="PIRSR" id="PIRSR618044-2"/>
    </source>
</evidence>
<dbReference type="EMBL" id="QRMI01000036">
    <property type="protein sequence ID" value="RHJ58541.1"/>
    <property type="molecule type" value="Genomic_DNA"/>
</dbReference>
<evidence type="ECO:0000256" key="5">
    <source>
        <dbReference type="ARBA" id="ARBA00022984"/>
    </source>
</evidence>
<evidence type="ECO:0000256" key="9">
    <source>
        <dbReference type="RuleBase" id="RU004016"/>
    </source>
</evidence>
<keyword evidence="11" id="KW-0472">Membrane</keyword>
<dbReference type="InterPro" id="IPR012338">
    <property type="entry name" value="Beta-lactam/transpept-like"/>
</dbReference>
<feature type="chain" id="PRO_5019440068" evidence="12">
    <location>
        <begin position="31"/>
        <end position="464"/>
    </location>
</feature>
<dbReference type="SUPFAM" id="SSF56601">
    <property type="entry name" value="beta-lactamase/transpeptidase-like"/>
    <property type="match status" value="1"/>
</dbReference>
<keyword evidence="11" id="KW-1133">Transmembrane helix</keyword>
<feature type="active site" evidence="7">
    <location>
        <position position="152"/>
    </location>
</feature>
<feature type="active site" description="Proton acceptor" evidence="7">
    <location>
        <position position="97"/>
    </location>
</feature>
<dbReference type="Gene3D" id="3.40.710.10">
    <property type="entry name" value="DD-peptidase/beta-lactamase superfamily"/>
    <property type="match status" value="1"/>
</dbReference>
<feature type="region of interest" description="Disordered" evidence="10">
    <location>
        <begin position="442"/>
        <end position="464"/>
    </location>
</feature>
<dbReference type="GO" id="GO:0008360">
    <property type="term" value="P:regulation of cell shape"/>
    <property type="evidence" value="ECO:0007669"/>
    <property type="project" value="UniProtKB-KW"/>
</dbReference>
<evidence type="ECO:0000256" key="3">
    <source>
        <dbReference type="ARBA" id="ARBA00022801"/>
    </source>
</evidence>
<reference evidence="14 15" key="1">
    <citation type="submission" date="2018-08" db="EMBL/GenBank/DDBJ databases">
        <title>A genome reference for cultivated species of the human gut microbiota.</title>
        <authorList>
            <person name="Zou Y."/>
            <person name="Xue W."/>
            <person name="Luo G."/>
        </authorList>
    </citation>
    <scope>NUCLEOTIDE SEQUENCE [LARGE SCALE GENOMIC DNA]</scope>
    <source>
        <strain evidence="14 15">AM09-9</strain>
    </source>
</reference>
<keyword evidence="6" id="KW-0961">Cell wall biogenesis/degradation</keyword>
<keyword evidence="11" id="KW-0812">Transmembrane</keyword>
<evidence type="ECO:0000256" key="4">
    <source>
        <dbReference type="ARBA" id="ARBA00022960"/>
    </source>
</evidence>
<proteinExistence type="inferred from homology"/>
<dbReference type="Pfam" id="PF00768">
    <property type="entry name" value="Peptidase_S11"/>
    <property type="match status" value="1"/>
</dbReference>
<feature type="active site" description="Acyl-ester intermediate" evidence="7">
    <location>
        <position position="94"/>
    </location>
</feature>
<dbReference type="InterPro" id="IPR001967">
    <property type="entry name" value="Peptidase_S11_N"/>
</dbReference>
<keyword evidence="3" id="KW-0378">Hydrolase</keyword>
<keyword evidence="14" id="KW-0645">Protease</keyword>
<dbReference type="PRINTS" id="PR00725">
    <property type="entry name" value="DADACBPTASE1"/>
</dbReference>
<comment type="caution">
    <text evidence="14">The sequence shown here is derived from an EMBL/GenBank/DDBJ whole genome shotgun (WGS) entry which is preliminary data.</text>
</comment>
<dbReference type="GO" id="GO:0006508">
    <property type="term" value="P:proteolysis"/>
    <property type="evidence" value="ECO:0007669"/>
    <property type="project" value="InterPro"/>
</dbReference>
<dbReference type="GO" id="GO:0009252">
    <property type="term" value="P:peptidoglycan biosynthetic process"/>
    <property type="evidence" value="ECO:0007669"/>
    <property type="project" value="UniProtKB-KW"/>
</dbReference>
<dbReference type="AlphaFoldDB" id="A0A415CXN7"/>
<evidence type="ECO:0000256" key="1">
    <source>
        <dbReference type="ARBA" id="ARBA00007164"/>
    </source>
</evidence>
<accession>A0A415CXN7</accession>
<keyword evidence="14" id="KW-0121">Carboxypeptidase</keyword>
<comment type="similarity">
    <text evidence="1 9">Belongs to the peptidase S11 family.</text>
</comment>
<name>A0A415CXN7_9FIRM</name>
<keyword evidence="5" id="KW-0573">Peptidoglycan synthesis</keyword>
<protein>
    <submittedName>
        <fullName evidence="14">D-alanyl-D-alanine carboxypeptidase</fullName>
    </submittedName>
</protein>
<dbReference type="Proteomes" id="UP000285832">
    <property type="component" value="Unassembled WGS sequence"/>
</dbReference>